<evidence type="ECO:0000313" key="2">
    <source>
        <dbReference type="Proteomes" id="UP001212841"/>
    </source>
</evidence>
<dbReference type="EMBL" id="JADGJD010000539">
    <property type="protein sequence ID" value="KAJ3050233.1"/>
    <property type="molecule type" value="Genomic_DNA"/>
</dbReference>
<sequence>MSQQIAINCFTLLPPEILHNIFNNYIRPALVRTHNTKDLRDIQLVNKMFASLVRPWKLQVAQAQADYYGGFFESHATFLARDRPIPLRDIISQNRLNLLLKNPMFNFREKVTWMFACIPDEDEPTLLALLLPLLSFRTRAQDVEHIINEKVIARSHEWTHLGLERTAWPSRLVIKNPTFYVNGQAVGKRWMYAARLWIDEHLLVSIGDEFLRLGPPYDFEAMFPKTDS</sequence>
<accession>A0AAD5X0V7</accession>
<proteinExistence type="predicted"/>
<name>A0AAD5X0V7_9FUNG</name>
<organism evidence="1 2">
    <name type="scientific">Rhizophlyctis rosea</name>
    <dbReference type="NCBI Taxonomy" id="64517"/>
    <lineage>
        <taxon>Eukaryota</taxon>
        <taxon>Fungi</taxon>
        <taxon>Fungi incertae sedis</taxon>
        <taxon>Chytridiomycota</taxon>
        <taxon>Chytridiomycota incertae sedis</taxon>
        <taxon>Chytridiomycetes</taxon>
        <taxon>Rhizophlyctidales</taxon>
        <taxon>Rhizophlyctidaceae</taxon>
        <taxon>Rhizophlyctis</taxon>
    </lineage>
</organism>
<dbReference type="Proteomes" id="UP001212841">
    <property type="component" value="Unassembled WGS sequence"/>
</dbReference>
<comment type="caution">
    <text evidence="1">The sequence shown here is derived from an EMBL/GenBank/DDBJ whole genome shotgun (WGS) entry which is preliminary data.</text>
</comment>
<evidence type="ECO:0000313" key="1">
    <source>
        <dbReference type="EMBL" id="KAJ3050233.1"/>
    </source>
</evidence>
<evidence type="ECO:0008006" key="3">
    <source>
        <dbReference type="Google" id="ProtNLM"/>
    </source>
</evidence>
<protein>
    <recommendedName>
        <fullName evidence="3">F-box domain-containing protein</fullName>
    </recommendedName>
</protein>
<gene>
    <name evidence="1" type="ORF">HK097_008796</name>
</gene>
<dbReference type="AlphaFoldDB" id="A0AAD5X0V7"/>
<keyword evidence="2" id="KW-1185">Reference proteome</keyword>
<reference evidence="1" key="1">
    <citation type="submission" date="2020-05" db="EMBL/GenBank/DDBJ databases">
        <title>Phylogenomic resolution of chytrid fungi.</title>
        <authorList>
            <person name="Stajich J.E."/>
            <person name="Amses K."/>
            <person name="Simmons R."/>
            <person name="Seto K."/>
            <person name="Myers J."/>
            <person name="Bonds A."/>
            <person name="Quandt C.A."/>
            <person name="Barry K."/>
            <person name="Liu P."/>
            <person name="Grigoriev I."/>
            <person name="Longcore J.E."/>
            <person name="James T.Y."/>
        </authorList>
    </citation>
    <scope>NUCLEOTIDE SEQUENCE</scope>
    <source>
        <strain evidence="1">JEL0318</strain>
    </source>
</reference>